<dbReference type="AlphaFoldDB" id="A0AAE0ZRT8"/>
<reference evidence="2" key="1">
    <citation type="journal article" date="2023" name="G3 (Bethesda)">
        <title>A reference genome for the long-term kleptoplast-retaining sea slug Elysia crispata morphotype clarki.</title>
        <authorList>
            <person name="Eastman K.E."/>
            <person name="Pendleton A.L."/>
            <person name="Shaikh M.A."/>
            <person name="Suttiyut T."/>
            <person name="Ogas R."/>
            <person name="Tomko P."/>
            <person name="Gavelis G."/>
            <person name="Widhalm J.R."/>
            <person name="Wisecaver J.H."/>
        </authorList>
    </citation>
    <scope>NUCLEOTIDE SEQUENCE</scope>
    <source>
        <strain evidence="2">ECLA1</strain>
    </source>
</reference>
<protein>
    <submittedName>
        <fullName evidence="2">Uncharacterized protein</fullName>
    </submittedName>
</protein>
<organism evidence="2 3">
    <name type="scientific">Elysia crispata</name>
    <name type="common">lettuce slug</name>
    <dbReference type="NCBI Taxonomy" id="231223"/>
    <lineage>
        <taxon>Eukaryota</taxon>
        <taxon>Metazoa</taxon>
        <taxon>Spiralia</taxon>
        <taxon>Lophotrochozoa</taxon>
        <taxon>Mollusca</taxon>
        <taxon>Gastropoda</taxon>
        <taxon>Heterobranchia</taxon>
        <taxon>Euthyneura</taxon>
        <taxon>Panpulmonata</taxon>
        <taxon>Sacoglossa</taxon>
        <taxon>Placobranchoidea</taxon>
        <taxon>Plakobranchidae</taxon>
        <taxon>Elysia</taxon>
    </lineage>
</organism>
<keyword evidence="3" id="KW-1185">Reference proteome</keyword>
<evidence type="ECO:0000313" key="3">
    <source>
        <dbReference type="Proteomes" id="UP001283361"/>
    </source>
</evidence>
<evidence type="ECO:0000313" key="2">
    <source>
        <dbReference type="EMBL" id="KAK3774414.1"/>
    </source>
</evidence>
<comment type="caution">
    <text evidence="2">The sequence shown here is derived from an EMBL/GenBank/DDBJ whole genome shotgun (WGS) entry which is preliminary data.</text>
</comment>
<feature type="region of interest" description="Disordered" evidence="1">
    <location>
        <begin position="62"/>
        <end position="89"/>
    </location>
</feature>
<gene>
    <name evidence="2" type="ORF">RRG08_003306</name>
</gene>
<accession>A0AAE0ZRT8</accession>
<dbReference type="Proteomes" id="UP001283361">
    <property type="component" value="Unassembled WGS sequence"/>
</dbReference>
<evidence type="ECO:0000256" key="1">
    <source>
        <dbReference type="SAM" id="MobiDB-lite"/>
    </source>
</evidence>
<dbReference type="EMBL" id="JAWDGP010003417">
    <property type="protein sequence ID" value="KAK3774414.1"/>
    <property type="molecule type" value="Genomic_DNA"/>
</dbReference>
<proteinExistence type="predicted"/>
<name>A0AAE0ZRT8_9GAST</name>
<sequence>MGKQPPPKGGLLPQPAVTICCCFAPQGKANPPRGQHWLSQSPPKPFPLRFKVAPETLASREWSPPPLALLGGGETIPKPSLRKGFPTGA</sequence>